<accession>A0A6A6RBE5</accession>
<proteinExistence type="predicted"/>
<evidence type="ECO:0000313" key="7">
    <source>
        <dbReference type="Proteomes" id="UP000799750"/>
    </source>
</evidence>
<evidence type="ECO:0000256" key="3">
    <source>
        <dbReference type="ARBA" id="ARBA00022963"/>
    </source>
</evidence>
<dbReference type="PANTHER" id="PTHR10272:SF14">
    <property type="entry name" value="PAF ACETYLHYDROLASE FAMILY PROTEIN"/>
    <property type="match status" value="1"/>
</dbReference>
<evidence type="ECO:0000256" key="5">
    <source>
        <dbReference type="SAM" id="SignalP"/>
    </source>
</evidence>
<keyword evidence="2 6" id="KW-0378">Hydrolase</keyword>
<dbReference type="OrthoDB" id="2363873at2759"/>
<sequence>MLSFLALSLLASWSPTVHAISLGQFPVSITCAQLNDSTRLDPFAPTPQHRTFMVSIFEPVEHSCKEISSPYMPPLTAAYQDAKFAAYGVPEGTFPGLSIEVCQSKNKATSNQRTKKVVLFSGALGTSRHLYNALVATVASKGYTIIIVDHPYDTDIVEFPSGKTVLGLNLTDDQIPLAIEARAKDLSFVLDHLSHTTKSCPGNPIQAVAFSHSLGGAAAIATLRDPRILGALNLDGSVFGPAVNARTKKPVLLFGHEGKNRTTDPTLGELWPHLGGWKTELELVGSAHYSFSDWPVLADVLGGVENLPAEAAELIGQIGGGRMMDILGSYVPAFVKMAFGGRVDAFLTGESEKFPEVHFLE</sequence>
<feature type="chain" id="PRO_5025382727" description="1-alkyl-2-acetylglycerophosphocholine esterase" evidence="5">
    <location>
        <begin position="20"/>
        <end position="361"/>
    </location>
</feature>
<dbReference type="EC" id="3.1.1.47" evidence="1"/>
<dbReference type="Pfam" id="PF03403">
    <property type="entry name" value="PAF-AH_p_II"/>
    <property type="match status" value="1"/>
</dbReference>
<protein>
    <recommendedName>
        <fullName evidence="1">1-alkyl-2-acetylglycerophosphocholine esterase</fullName>
        <ecNumber evidence="1">3.1.1.47</ecNumber>
    </recommendedName>
</protein>
<dbReference type="SUPFAM" id="SSF53474">
    <property type="entry name" value="alpha/beta-Hydrolases"/>
    <property type="match status" value="1"/>
</dbReference>
<keyword evidence="7" id="KW-1185">Reference proteome</keyword>
<dbReference type="EMBL" id="MU004182">
    <property type="protein sequence ID" value="KAF2501784.1"/>
    <property type="molecule type" value="Genomic_DNA"/>
</dbReference>
<keyword evidence="3" id="KW-0442">Lipid degradation</keyword>
<dbReference type="Gene3D" id="3.40.50.1820">
    <property type="entry name" value="alpha/beta hydrolase"/>
    <property type="match status" value="1"/>
</dbReference>
<dbReference type="GO" id="GO:0003847">
    <property type="term" value="F:1-alkyl-2-acetylglycerophosphocholine esterase activity"/>
    <property type="evidence" value="ECO:0007669"/>
    <property type="project" value="UniProtKB-EC"/>
</dbReference>
<dbReference type="InterPro" id="IPR029058">
    <property type="entry name" value="AB_hydrolase_fold"/>
</dbReference>
<dbReference type="Proteomes" id="UP000799750">
    <property type="component" value="Unassembled WGS sequence"/>
</dbReference>
<dbReference type="PANTHER" id="PTHR10272">
    <property type="entry name" value="PLATELET-ACTIVATING FACTOR ACETYLHYDROLASE"/>
    <property type="match status" value="1"/>
</dbReference>
<dbReference type="AlphaFoldDB" id="A0A6A6RBE5"/>
<organism evidence="6 7">
    <name type="scientific">Lophium mytilinum</name>
    <dbReference type="NCBI Taxonomy" id="390894"/>
    <lineage>
        <taxon>Eukaryota</taxon>
        <taxon>Fungi</taxon>
        <taxon>Dikarya</taxon>
        <taxon>Ascomycota</taxon>
        <taxon>Pezizomycotina</taxon>
        <taxon>Dothideomycetes</taxon>
        <taxon>Pleosporomycetidae</taxon>
        <taxon>Mytilinidiales</taxon>
        <taxon>Mytilinidiaceae</taxon>
        <taxon>Lophium</taxon>
    </lineage>
</organism>
<evidence type="ECO:0000256" key="2">
    <source>
        <dbReference type="ARBA" id="ARBA00022801"/>
    </source>
</evidence>
<evidence type="ECO:0000256" key="4">
    <source>
        <dbReference type="ARBA" id="ARBA00023098"/>
    </source>
</evidence>
<dbReference type="GO" id="GO:0016042">
    <property type="term" value="P:lipid catabolic process"/>
    <property type="evidence" value="ECO:0007669"/>
    <property type="project" value="UniProtKB-KW"/>
</dbReference>
<feature type="signal peptide" evidence="5">
    <location>
        <begin position="1"/>
        <end position="19"/>
    </location>
</feature>
<name>A0A6A6RBE5_9PEZI</name>
<evidence type="ECO:0000313" key="6">
    <source>
        <dbReference type="EMBL" id="KAF2501784.1"/>
    </source>
</evidence>
<gene>
    <name evidence="6" type="ORF">BU16DRAFT_208121</name>
</gene>
<keyword evidence="5" id="KW-0732">Signal</keyword>
<evidence type="ECO:0000256" key="1">
    <source>
        <dbReference type="ARBA" id="ARBA00013201"/>
    </source>
</evidence>
<reference evidence="6" key="1">
    <citation type="journal article" date="2020" name="Stud. Mycol.">
        <title>101 Dothideomycetes genomes: a test case for predicting lifestyles and emergence of pathogens.</title>
        <authorList>
            <person name="Haridas S."/>
            <person name="Albert R."/>
            <person name="Binder M."/>
            <person name="Bloem J."/>
            <person name="Labutti K."/>
            <person name="Salamov A."/>
            <person name="Andreopoulos B."/>
            <person name="Baker S."/>
            <person name="Barry K."/>
            <person name="Bills G."/>
            <person name="Bluhm B."/>
            <person name="Cannon C."/>
            <person name="Castanera R."/>
            <person name="Culley D."/>
            <person name="Daum C."/>
            <person name="Ezra D."/>
            <person name="Gonzalez J."/>
            <person name="Henrissat B."/>
            <person name="Kuo A."/>
            <person name="Liang C."/>
            <person name="Lipzen A."/>
            <person name="Lutzoni F."/>
            <person name="Magnuson J."/>
            <person name="Mondo S."/>
            <person name="Nolan M."/>
            <person name="Ohm R."/>
            <person name="Pangilinan J."/>
            <person name="Park H.-J."/>
            <person name="Ramirez L."/>
            <person name="Alfaro M."/>
            <person name="Sun H."/>
            <person name="Tritt A."/>
            <person name="Yoshinaga Y."/>
            <person name="Zwiers L.-H."/>
            <person name="Turgeon B."/>
            <person name="Goodwin S."/>
            <person name="Spatafora J."/>
            <person name="Crous P."/>
            <person name="Grigoriev I."/>
        </authorList>
    </citation>
    <scope>NUCLEOTIDE SEQUENCE</scope>
    <source>
        <strain evidence="6">CBS 269.34</strain>
    </source>
</reference>
<keyword evidence="4" id="KW-0443">Lipid metabolism</keyword>